<evidence type="ECO:0000313" key="2">
    <source>
        <dbReference type="EMBL" id="PKU85460.1"/>
    </source>
</evidence>
<dbReference type="EMBL" id="KZ501977">
    <property type="protein sequence ID" value="PKU85460.1"/>
    <property type="molecule type" value="Genomic_DNA"/>
</dbReference>
<dbReference type="GO" id="GO:0008381">
    <property type="term" value="F:mechanosensitive monoatomic ion channel activity"/>
    <property type="evidence" value="ECO:0007669"/>
    <property type="project" value="InterPro"/>
</dbReference>
<dbReference type="PANTHER" id="PTHR13167:SF25">
    <property type="entry name" value="PIEZO-TYPE MECHANOSENSITIVE ION CHANNEL COMPONENT"/>
    <property type="match status" value="1"/>
</dbReference>
<dbReference type="Proteomes" id="UP000233837">
    <property type="component" value="Unassembled WGS sequence"/>
</dbReference>
<feature type="domain" description="Piezo-type mechanosensitive ion channel homolog" evidence="1">
    <location>
        <begin position="137"/>
        <end position="185"/>
    </location>
</feature>
<dbReference type="GO" id="GO:0016020">
    <property type="term" value="C:membrane"/>
    <property type="evidence" value="ECO:0007669"/>
    <property type="project" value="InterPro"/>
</dbReference>
<dbReference type="InterPro" id="IPR027272">
    <property type="entry name" value="Piezo"/>
</dbReference>
<dbReference type="InterPro" id="IPR057611">
    <property type="entry name" value="PIEZO_dom"/>
</dbReference>
<dbReference type="Pfam" id="PF25288">
    <property type="entry name" value="PIEZO"/>
    <property type="match status" value="1"/>
</dbReference>
<evidence type="ECO:0000259" key="1">
    <source>
        <dbReference type="Pfam" id="PF25288"/>
    </source>
</evidence>
<accession>A0A2I0XC25</accession>
<evidence type="ECO:0000313" key="3">
    <source>
        <dbReference type="Proteomes" id="UP000233837"/>
    </source>
</evidence>
<dbReference type="GO" id="GO:0050982">
    <property type="term" value="P:detection of mechanical stimulus"/>
    <property type="evidence" value="ECO:0007669"/>
    <property type="project" value="TreeGrafter"/>
</dbReference>
<keyword evidence="3" id="KW-1185">Reference proteome</keyword>
<dbReference type="AlphaFoldDB" id="A0A2I0XC25"/>
<sequence length="236" mass="26311">MVVRRSNGDRRWSSEDEVLKWWSGEATASGGGPAECQGNCFREINGTKGKTSNALWSDDGIQPQKIESEINRLLKIVNEDRCHANIPNSRHSSSRVRIQSIERSQENSDFALTILEVMYVSPLAECPAAEWYWSLTPASDVATELLLAQRITTHVSSWDFIEISVLLCFCAIQHHGLKMLVSLSFIVQHTRHPDIGFSMFKAGLNKSVLLSVYAARNSLDGPSPGTSHGKFEIQNH</sequence>
<dbReference type="PANTHER" id="PTHR13167">
    <property type="entry name" value="PIEZO-TYPE MECHANOSENSITIVE ION CHANNEL COMPONENT"/>
    <property type="match status" value="1"/>
</dbReference>
<protein>
    <recommendedName>
        <fullName evidence="1">Piezo-type mechanosensitive ion channel homolog domain-containing protein</fullName>
    </recommendedName>
</protein>
<dbReference type="GO" id="GO:0042391">
    <property type="term" value="P:regulation of membrane potential"/>
    <property type="evidence" value="ECO:0007669"/>
    <property type="project" value="TreeGrafter"/>
</dbReference>
<dbReference type="GO" id="GO:0005261">
    <property type="term" value="F:monoatomic cation channel activity"/>
    <property type="evidence" value="ECO:0007669"/>
    <property type="project" value="TreeGrafter"/>
</dbReference>
<dbReference type="STRING" id="906689.A0A2I0XC25"/>
<proteinExistence type="predicted"/>
<dbReference type="GO" id="GO:0071260">
    <property type="term" value="P:cellular response to mechanical stimulus"/>
    <property type="evidence" value="ECO:0007669"/>
    <property type="project" value="TreeGrafter"/>
</dbReference>
<reference evidence="2 3" key="2">
    <citation type="journal article" date="2017" name="Nature">
        <title>The Apostasia genome and the evolution of orchids.</title>
        <authorList>
            <person name="Zhang G.Q."/>
            <person name="Liu K.W."/>
            <person name="Li Z."/>
            <person name="Lohaus R."/>
            <person name="Hsiao Y.Y."/>
            <person name="Niu S.C."/>
            <person name="Wang J.Y."/>
            <person name="Lin Y.C."/>
            <person name="Xu Q."/>
            <person name="Chen L.J."/>
            <person name="Yoshida K."/>
            <person name="Fujiwara S."/>
            <person name="Wang Z.W."/>
            <person name="Zhang Y.Q."/>
            <person name="Mitsuda N."/>
            <person name="Wang M."/>
            <person name="Liu G.H."/>
            <person name="Pecoraro L."/>
            <person name="Huang H.X."/>
            <person name="Xiao X.J."/>
            <person name="Lin M."/>
            <person name="Wu X.Y."/>
            <person name="Wu W.L."/>
            <person name="Chen Y.Y."/>
            <person name="Chang S.B."/>
            <person name="Sakamoto S."/>
            <person name="Ohme-Takagi M."/>
            <person name="Yagi M."/>
            <person name="Zeng S.J."/>
            <person name="Shen C.Y."/>
            <person name="Yeh C.M."/>
            <person name="Luo Y.B."/>
            <person name="Tsai W.C."/>
            <person name="Van de Peer Y."/>
            <person name="Liu Z.J."/>
        </authorList>
    </citation>
    <scope>NUCLEOTIDE SEQUENCE [LARGE SCALE GENOMIC DNA]</scope>
    <source>
        <tissue evidence="2">The whole plant</tissue>
    </source>
</reference>
<gene>
    <name evidence="2" type="ORF">MA16_Dca003200</name>
</gene>
<organism evidence="2 3">
    <name type="scientific">Dendrobium catenatum</name>
    <dbReference type="NCBI Taxonomy" id="906689"/>
    <lineage>
        <taxon>Eukaryota</taxon>
        <taxon>Viridiplantae</taxon>
        <taxon>Streptophyta</taxon>
        <taxon>Embryophyta</taxon>
        <taxon>Tracheophyta</taxon>
        <taxon>Spermatophyta</taxon>
        <taxon>Magnoliopsida</taxon>
        <taxon>Liliopsida</taxon>
        <taxon>Asparagales</taxon>
        <taxon>Orchidaceae</taxon>
        <taxon>Epidendroideae</taxon>
        <taxon>Malaxideae</taxon>
        <taxon>Dendrobiinae</taxon>
        <taxon>Dendrobium</taxon>
    </lineage>
</organism>
<name>A0A2I0XC25_9ASPA</name>
<reference evidence="2 3" key="1">
    <citation type="journal article" date="2016" name="Sci. Rep.">
        <title>The Dendrobium catenatum Lindl. genome sequence provides insights into polysaccharide synthase, floral development and adaptive evolution.</title>
        <authorList>
            <person name="Zhang G.Q."/>
            <person name="Xu Q."/>
            <person name="Bian C."/>
            <person name="Tsai W.C."/>
            <person name="Yeh C.M."/>
            <person name="Liu K.W."/>
            <person name="Yoshida K."/>
            <person name="Zhang L.S."/>
            <person name="Chang S.B."/>
            <person name="Chen F."/>
            <person name="Shi Y."/>
            <person name="Su Y.Y."/>
            <person name="Zhang Y.Q."/>
            <person name="Chen L.J."/>
            <person name="Yin Y."/>
            <person name="Lin M."/>
            <person name="Huang H."/>
            <person name="Deng H."/>
            <person name="Wang Z.W."/>
            <person name="Zhu S.L."/>
            <person name="Zhao X."/>
            <person name="Deng C."/>
            <person name="Niu S.C."/>
            <person name="Huang J."/>
            <person name="Wang M."/>
            <person name="Liu G.H."/>
            <person name="Yang H.J."/>
            <person name="Xiao X.J."/>
            <person name="Hsiao Y.Y."/>
            <person name="Wu W.L."/>
            <person name="Chen Y.Y."/>
            <person name="Mitsuda N."/>
            <person name="Ohme-Takagi M."/>
            <person name="Luo Y.B."/>
            <person name="Van de Peer Y."/>
            <person name="Liu Z.J."/>
        </authorList>
    </citation>
    <scope>NUCLEOTIDE SEQUENCE [LARGE SCALE GENOMIC DNA]</scope>
    <source>
        <tissue evidence="2">The whole plant</tissue>
    </source>
</reference>